<evidence type="ECO:0000313" key="3">
    <source>
        <dbReference type="Proteomes" id="UP000440578"/>
    </source>
</evidence>
<feature type="compositionally biased region" description="Low complexity" evidence="1">
    <location>
        <begin position="97"/>
        <end position="113"/>
    </location>
</feature>
<organism evidence="2 3">
    <name type="scientific">Amphibalanus amphitrite</name>
    <name type="common">Striped barnacle</name>
    <name type="synonym">Balanus amphitrite</name>
    <dbReference type="NCBI Taxonomy" id="1232801"/>
    <lineage>
        <taxon>Eukaryota</taxon>
        <taxon>Metazoa</taxon>
        <taxon>Ecdysozoa</taxon>
        <taxon>Arthropoda</taxon>
        <taxon>Crustacea</taxon>
        <taxon>Multicrustacea</taxon>
        <taxon>Cirripedia</taxon>
        <taxon>Thoracica</taxon>
        <taxon>Thoracicalcarea</taxon>
        <taxon>Balanomorpha</taxon>
        <taxon>Balanoidea</taxon>
        <taxon>Balanidae</taxon>
        <taxon>Amphibalaninae</taxon>
        <taxon>Amphibalanus</taxon>
    </lineage>
</organism>
<dbReference type="EMBL" id="VIIS01001442">
    <property type="protein sequence ID" value="KAF0298139.1"/>
    <property type="molecule type" value="Genomic_DNA"/>
</dbReference>
<reference evidence="2 3" key="1">
    <citation type="submission" date="2019-07" db="EMBL/GenBank/DDBJ databases">
        <title>Draft genome assembly of a fouling barnacle, Amphibalanus amphitrite (Darwin, 1854): The first reference genome for Thecostraca.</title>
        <authorList>
            <person name="Kim W."/>
        </authorList>
    </citation>
    <scope>NUCLEOTIDE SEQUENCE [LARGE SCALE GENOMIC DNA]</scope>
    <source>
        <strain evidence="2">SNU_AA5</strain>
        <tissue evidence="2">Soma without cirri and trophi</tissue>
    </source>
</reference>
<evidence type="ECO:0000256" key="1">
    <source>
        <dbReference type="SAM" id="MobiDB-lite"/>
    </source>
</evidence>
<feature type="compositionally biased region" description="Polar residues" evidence="1">
    <location>
        <begin position="275"/>
        <end position="286"/>
    </location>
</feature>
<feature type="compositionally biased region" description="Low complexity" evidence="1">
    <location>
        <begin position="200"/>
        <end position="209"/>
    </location>
</feature>
<feature type="region of interest" description="Disordered" evidence="1">
    <location>
        <begin position="42"/>
        <end position="172"/>
    </location>
</feature>
<protein>
    <recommendedName>
        <fullName evidence="4">CCDC66 domain-containing protein</fullName>
    </recommendedName>
</protein>
<sequence length="643" mass="70213">MKWGDRGVGISRLWDPCASTAHLPDVCGVRQFEAPRWVERAADGTTVEVDDRSPSVAAGSGPASPAATGTHPLFRLPAQMARRATDSGPVRARRIDTAAPAAGLGATPPAEGLTDAERRRQTAEKERRQREERERAAREEAALDEHIRRQNERERQTAERQRLATAERRAAAERRQMLVTEAIRKAEQEAAAEKRRRLRGAAGDSAATSTRREETTAPVASSTAEPATEQTASGGAGDGCGEDRLGSGRQPLPGLGRLYIEDRVLTPTKYRGDRTSSGCEFGTQTEPGRRQRPAELVQRRDVTVGTETPPTRHGRRRERSKARARPLKIEDRPRWNAPQPEKVYLKQTEKDLLVSRGGARRRRERQLRNEDESCSDTDTGPPDWSAEHRVSRDKRTDTNRSGASEWRNSRTVPRYRSHSPLKARVAAYYAASSDGKFSSSSSSRAAARALGSSVPLITASEVLFLPEYGNVALVPLSQPHLAYLSHAHSLPLLAAAGDIPVYPPVSTEKALRDIGSRVVSAVGREAAQSPGSTEDAPDGGADGDTERAAGPPARRRSRRDNGTDKEDEEPPHLYNESAGAPPVHKAQDREEREEEGEDEEEEAIDREDTGSEHSSGSQERSEAADTADGASRDVRDGRLAEAE</sequence>
<comment type="caution">
    <text evidence="2">The sequence shown here is derived from an EMBL/GenBank/DDBJ whole genome shotgun (WGS) entry which is preliminary data.</text>
</comment>
<evidence type="ECO:0000313" key="2">
    <source>
        <dbReference type="EMBL" id="KAF0298139.1"/>
    </source>
</evidence>
<accession>A0A6A4VZ17</accession>
<feature type="compositionally biased region" description="Basic and acidic residues" evidence="1">
    <location>
        <begin position="385"/>
        <end position="398"/>
    </location>
</feature>
<dbReference type="AlphaFoldDB" id="A0A6A4VZ17"/>
<feature type="compositionally biased region" description="Basic and acidic residues" evidence="1">
    <location>
        <begin position="259"/>
        <end position="274"/>
    </location>
</feature>
<feature type="compositionally biased region" description="Basic and acidic residues" evidence="1">
    <location>
        <begin position="343"/>
        <end position="353"/>
    </location>
</feature>
<feature type="compositionally biased region" description="Acidic residues" evidence="1">
    <location>
        <begin position="591"/>
        <end position="605"/>
    </location>
</feature>
<feature type="compositionally biased region" description="Low complexity" evidence="1">
    <location>
        <begin position="54"/>
        <end position="70"/>
    </location>
</feature>
<feature type="region of interest" description="Disordered" evidence="1">
    <location>
        <begin position="187"/>
        <end position="413"/>
    </location>
</feature>
<proteinExistence type="predicted"/>
<feature type="compositionally biased region" description="Polar residues" evidence="1">
    <location>
        <begin position="218"/>
        <end position="233"/>
    </location>
</feature>
<name>A0A6A4VZ17_AMPAM</name>
<keyword evidence="3" id="KW-1185">Reference proteome</keyword>
<evidence type="ECO:0008006" key="4">
    <source>
        <dbReference type="Google" id="ProtNLM"/>
    </source>
</evidence>
<feature type="compositionally biased region" description="Basic and acidic residues" evidence="1">
    <location>
        <begin position="287"/>
        <end position="302"/>
    </location>
</feature>
<feature type="region of interest" description="Disordered" evidence="1">
    <location>
        <begin position="523"/>
        <end position="643"/>
    </location>
</feature>
<feature type="compositionally biased region" description="Basic and acidic residues" evidence="1">
    <location>
        <begin position="115"/>
        <end position="172"/>
    </location>
</feature>
<feature type="compositionally biased region" description="Basic and acidic residues" evidence="1">
    <location>
        <begin position="630"/>
        <end position="643"/>
    </location>
</feature>
<dbReference type="OrthoDB" id="6402921at2759"/>
<dbReference type="Proteomes" id="UP000440578">
    <property type="component" value="Unassembled WGS sequence"/>
</dbReference>
<gene>
    <name evidence="2" type="ORF">FJT64_000467</name>
</gene>
<feature type="compositionally biased region" description="Basic residues" evidence="1">
    <location>
        <begin position="312"/>
        <end position="326"/>
    </location>
</feature>